<evidence type="ECO:0000256" key="3">
    <source>
        <dbReference type="ARBA" id="ARBA00009948"/>
    </source>
</evidence>
<dbReference type="eggNOG" id="COG0287">
    <property type="taxonomic scope" value="Bacteria"/>
</dbReference>
<comment type="catalytic activity">
    <reaction evidence="9">
        <text>3-phosphoshikimate + phosphoenolpyruvate = 5-O-(1-carboxyvinyl)-3-phosphoshikimate + phosphate</text>
        <dbReference type="Rhea" id="RHEA:21256"/>
        <dbReference type="ChEBI" id="CHEBI:43474"/>
        <dbReference type="ChEBI" id="CHEBI:57701"/>
        <dbReference type="ChEBI" id="CHEBI:58702"/>
        <dbReference type="ChEBI" id="CHEBI:145989"/>
        <dbReference type="EC" id="2.5.1.19"/>
    </reaction>
    <physiologicalReaction direction="left-to-right" evidence="9">
        <dbReference type="Rhea" id="RHEA:21257"/>
    </physiologicalReaction>
</comment>
<feature type="binding site" evidence="10">
    <location>
        <position position="673"/>
    </location>
    <ligand>
        <name>phosphoenolpyruvate</name>
        <dbReference type="ChEBI" id="CHEBI:58702"/>
    </ligand>
</feature>
<dbReference type="GO" id="GO:0070403">
    <property type="term" value="F:NAD+ binding"/>
    <property type="evidence" value="ECO:0007669"/>
    <property type="project" value="InterPro"/>
</dbReference>
<dbReference type="InterPro" id="IPR001986">
    <property type="entry name" value="Enolpyruvate_Tfrase_dom"/>
</dbReference>
<dbReference type="InterPro" id="IPR036968">
    <property type="entry name" value="Enolpyruvate_Tfrase_sf"/>
</dbReference>
<feature type="binding site" evidence="10">
    <location>
        <position position="725"/>
    </location>
    <ligand>
        <name>phosphoenolpyruvate</name>
        <dbReference type="ChEBI" id="CHEBI:58702"/>
    </ligand>
</feature>
<evidence type="ECO:0000313" key="14">
    <source>
        <dbReference type="Proteomes" id="UP000035860"/>
    </source>
</evidence>
<dbReference type="Pfam" id="PF02153">
    <property type="entry name" value="PDH_N"/>
    <property type="match status" value="1"/>
</dbReference>
<evidence type="ECO:0000256" key="1">
    <source>
        <dbReference type="ARBA" id="ARBA00002174"/>
    </source>
</evidence>
<proteinExistence type="inferred from homology"/>
<dbReference type="InterPro" id="IPR046825">
    <property type="entry name" value="PDH_C"/>
</dbReference>
<dbReference type="Gene3D" id="1.10.3660.10">
    <property type="entry name" value="6-phosphogluconate dehydrogenase C-terminal like domain"/>
    <property type="match status" value="1"/>
</dbReference>
<feature type="binding site" evidence="10">
    <location>
        <position position="669"/>
    </location>
    <ligand>
        <name>3-phosphoshikimate</name>
        <dbReference type="ChEBI" id="CHEBI:145989"/>
    </ligand>
</feature>
<dbReference type="InterPro" id="IPR003099">
    <property type="entry name" value="Prephen_DH"/>
</dbReference>
<feature type="binding site" evidence="10">
    <location>
        <position position="494"/>
    </location>
    <ligand>
        <name>3-phosphoshikimate</name>
        <dbReference type="ChEBI" id="CHEBI:145989"/>
    </ligand>
</feature>
<dbReference type="GO" id="GO:0004665">
    <property type="term" value="F:prephenate dehydrogenase (NADP+) activity"/>
    <property type="evidence" value="ECO:0007669"/>
    <property type="project" value="InterPro"/>
</dbReference>
<dbReference type="SUPFAM" id="SSF48179">
    <property type="entry name" value="6-phosphogluconate dehydrogenase C-terminal domain-like"/>
    <property type="match status" value="1"/>
</dbReference>
<dbReference type="NCBIfam" id="NF011381">
    <property type="entry name" value="PRK14806.1"/>
    <property type="match status" value="1"/>
</dbReference>
<feature type="binding site" evidence="10">
    <location>
        <position position="353"/>
    </location>
    <ligand>
        <name>3-phosphoshikimate</name>
        <dbReference type="ChEBI" id="CHEBI:145989"/>
    </ligand>
</feature>
<dbReference type="FunFam" id="3.65.10.10:FF:000006">
    <property type="entry name" value="3-phosphoshikimate 1-carboxyvinyltransferase"/>
    <property type="match status" value="1"/>
</dbReference>
<organism evidence="13 14">
    <name type="scientific">Moraxella bovoculi 237</name>
    <dbReference type="NCBI Taxonomy" id="743974"/>
    <lineage>
        <taxon>Bacteria</taxon>
        <taxon>Pseudomonadati</taxon>
        <taxon>Pseudomonadota</taxon>
        <taxon>Gammaproteobacteria</taxon>
        <taxon>Moraxellales</taxon>
        <taxon>Moraxellaceae</taxon>
        <taxon>Moraxella</taxon>
    </lineage>
</organism>
<dbReference type="GO" id="GO:0009423">
    <property type="term" value="P:chorismate biosynthetic process"/>
    <property type="evidence" value="ECO:0007669"/>
    <property type="project" value="UniProtKB-UniRule"/>
</dbReference>
<comment type="subunit">
    <text evidence="10">Monomer.</text>
</comment>
<dbReference type="InterPro" id="IPR036291">
    <property type="entry name" value="NAD(P)-bd_dom_sf"/>
</dbReference>
<dbReference type="PROSITE" id="PS00885">
    <property type="entry name" value="EPSP_SYNTHASE_2"/>
    <property type="match status" value="1"/>
</dbReference>
<dbReference type="CDD" id="cd01556">
    <property type="entry name" value="EPSP_synthase"/>
    <property type="match status" value="1"/>
</dbReference>
<dbReference type="SUPFAM" id="SSF51735">
    <property type="entry name" value="NAD(P)-binding Rossmann-fold domains"/>
    <property type="match status" value="1"/>
</dbReference>
<comment type="subcellular location">
    <subcellularLocation>
        <location evidence="10">Cytoplasm</location>
    </subcellularLocation>
</comment>
<feature type="coiled-coil region" evidence="11">
    <location>
        <begin position="255"/>
        <end position="282"/>
    </location>
</feature>
<protein>
    <recommendedName>
        <fullName evidence="10">3-phosphoshikimate 1-carboxyvinyltransferase</fullName>
        <ecNumber evidence="10">2.5.1.19</ecNumber>
    </recommendedName>
    <alternativeName>
        <fullName evidence="10">5-enolpyruvylshikimate-3-phosphate synthase</fullName>
        <shortName evidence="10">EPSP synthase</shortName>
        <shortName evidence="10">EPSPS</shortName>
    </alternativeName>
</protein>
<dbReference type="InterPro" id="IPR013792">
    <property type="entry name" value="RNA3'P_cycl/enolpyr_Trfase_a/b"/>
</dbReference>
<dbReference type="PROSITE" id="PS51176">
    <property type="entry name" value="PDH_ADH"/>
    <property type="match status" value="1"/>
</dbReference>
<dbReference type="SUPFAM" id="SSF55205">
    <property type="entry name" value="EPT/RTPC-like"/>
    <property type="match status" value="1"/>
</dbReference>
<feature type="binding site" evidence="10">
    <location>
        <position position="642"/>
    </location>
    <ligand>
        <name>3-phosphoshikimate</name>
        <dbReference type="ChEBI" id="CHEBI:145989"/>
    </ligand>
</feature>
<feature type="active site" description="Proton acceptor" evidence="10">
    <location>
        <position position="642"/>
    </location>
</feature>
<sequence>MIMFQKVAIIGLGMIGASIISAMRDRGLCHHVIAADHNLDGLDFAKRIGLIDEIGASVADVCRDDVDLYIIAAPTKATTQIINELAHAKMAGLIADDAIITDVASTKGSIYKAVLEACENVGQPTDFLSLVLSHPIAGAENSGVTARNAKLFVGRQFIICDDNPPTAQNCFIQKIKALWEAIGANVIIMTSQRHDEILAYTSHLPHLLSFNLTHQLASHDDNLDIFRYAAGGFKDFSRISASSPIMWHDIFMDNKDALLKSLDDYEKNLQDFRKLIEQGDSETLIAWLTAARHARRHFGHMLAQSQISQAGQNKHNDSTIQENDMTSQAYHIRPSRHINGTITVTGDKSISHRSIMLGSLADGVTHVSGFLEGEDALATLQAFKDMGVKIERDGDKVTIHGVGVDGLNAPQDALYMGNSGTSMRLLAGILSAQAFDSVMTGDVSLSKRPMERVATPLRSMGAAIQTTGEKGTAPISITGGQKLSAIDYTLPVASAQIKSCLILASLWANGTTTITEPEVSRDHTERMLKAFGYPIKKDGNSISITGGGRLTATDIVVPADISSAAFFMVLGAIGGGNGLTIRKVGMNPTRTGVIDILRLMGADITVSNETVVGGEPIADITVKPSELKGIDIPEYLVPLAIDEFPVLFVAASCAIGTTKLTGAKELRVKESDRIQVMADGLSALGIDCTVLDDGIIIQGKGEPMTGGERNTVFGGGEIQSHHDHRIAMSFAVASVRASDDIIIQGTETVATSFPNFAELANEVGLNIAVS</sequence>
<comment type="caution">
    <text evidence="13">The sequence shown here is derived from an EMBL/GenBank/DDBJ whole genome shotgun (WGS) entry which is preliminary data.</text>
</comment>
<evidence type="ECO:0000256" key="10">
    <source>
        <dbReference type="HAMAP-Rule" id="MF_00210"/>
    </source>
</evidence>
<feature type="binding site" evidence="10">
    <location>
        <position position="448"/>
    </location>
    <ligand>
        <name>phosphoenolpyruvate</name>
        <dbReference type="ChEBI" id="CHEBI:58702"/>
    </ligand>
</feature>
<dbReference type="UniPathway" id="UPA00053">
    <property type="reaction ID" value="UER00089"/>
</dbReference>
<feature type="binding site" evidence="10">
    <location>
        <position position="420"/>
    </location>
    <ligand>
        <name>phosphoenolpyruvate</name>
        <dbReference type="ChEBI" id="CHEBI:58702"/>
    </ligand>
</feature>
<dbReference type="Pfam" id="PF00275">
    <property type="entry name" value="EPSP_synthase"/>
    <property type="match status" value="1"/>
</dbReference>
<dbReference type="InterPro" id="IPR008927">
    <property type="entry name" value="6-PGluconate_DH-like_C_sf"/>
</dbReference>
<feature type="binding site" evidence="10">
    <location>
        <position position="496"/>
    </location>
    <ligand>
        <name>3-phosphoshikimate</name>
        <dbReference type="ChEBI" id="CHEBI:145989"/>
    </ligand>
</feature>
<comment type="caution">
    <text evidence="10">Lacks conserved residue(s) required for the propagation of feature annotation.</text>
</comment>
<dbReference type="NCBIfam" id="TIGR01356">
    <property type="entry name" value="aroA"/>
    <property type="match status" value="1"/>
</dbReference>
<keyword evidence="14" id="KW-1185">Reference proteome</keyword>
<dbReference type="InterPro" id="IPR023193">
    <property type="entry name" value="EPSP_synthase_CS"/>
</dbReference>
<dbReference type="EMBL" id="AOMT01000005">
    <property type="protein sequence ID" value="KDN25846.1"/>
    <property type="molecule type" value="Genomic_DNA"/>
</dbReference>
<gene>
    <name evidence="10" type="primary">aroA</name>
    <name evidence="13" type="ORF">MBO_01580</name>
</gene>
<keyword evidence="11" id="KW-0175">Coiled coil</keyword>
<dbReference type="PANTHER" id="PTHR21090">
    <property type="entry name" value="AROM/DEHYDROQUINATE SYNTHASE"/>
    <property type="match status" value="1"/>
</dbReference>
<keyword evidence="8 10" id="KW-0057">Aromatic amino acid biosynthesis</keyword>
<dbReference type="PANTHER" id="PTHR21090:SF5">
    <property type="entry name" value="PENTAFUNCTIONAL AROM POLYPEPTIDE"/>
    <property type="match status" value="1"/>
</dbReference>
<feature type="binding site" evidence="10">
    <location>
        <position position="349"/>
    </location>
    <ligand>
        <name>3-phosphoshikimate</name>
        <dbReference type="ChEBI" id="CHEBI:145989"/>
    </ligand>
</feature>
<evidence type="ECO:0000256" key="11">
    <source>
        <dbReference type="SAM" id="Coils"/>
    </source>
</evidence>
<dbReference type="FunFam" id="1.10.3660.10:FF:000003">
    <property type="entry name" value="Prephenate dehydrogenase"/>
    <property type="match status" value="1"/>
</dbReference>
<evidence type="ECO:0000256" key="7">
    <source>
        <dbReference type="ARBA" id="ARBA00023002"/>
    </source>
</evidence>
<dbReference type="GO" id="GO:0003866">
    <property type="term" value="F:3-phosphoshikimate 1-carboxyvinyltransferase activity"/>
    <property type="evidence" value="ECO:0007669"/>
    <property type="project" value="UniProtKB-UniRule"/>
</dbReference>
<comment type="pathway">
    <text evidence="2 10">Metabolic intermediate biosynthesis; chorismate biosynthesis; chorismate from D-erythrose 4-phosphate and phosphoenolpyruvate: step 6/7.</text>
</comment>
<accession>A0A066UEK7</accession>
<evidence type="ECO:0000259" key="12">
    <source>
        <dbReference type="PROSITE" id="PS51176"/>
    </source>
</evidence>
<evidence type="ECO:0000256" key="6">
    <source>
        <dbReference type="ARBA" id="ARBA00022679"/>
    </source>
</evidence>
<dbReference type="Gene3D" id="3.65.10.10">
    <property type="entry name" value="Enolpyruvate transferase domain"/>
    <property type="match status" value="2"/>
</dbReference>
<dbReference type="Proteomes" id="UP000035860">
    <property type="component" value="Unassembled WGS sequence"/>
</dbReference>
<evidence type="ECO:0000256" key="4">
    <source>
        <dbReference type="ARBA" id="ARBA00022490"/>
    </source>
</evidence>
<evidence type="ECO:0000313" key="13">
    <source>
        <dbReference type="EMBL" id="KDN25846.1"/>
    </source>
</evidence>
<dbReference type="PROSITE" id="PS00104">
    <property type="entry name" value="EPSP_SYNTHASE_1"/>
    <property type="match status" value="1"/>
</dbReference>
<feature type="domain" description="Prephenate/arogenate dehydrogenase" evidence="12">
    <location>
        <begin position="5"/>
        <end position="306"/>
    </location>
</feature>
<evidence type="ECO:0000256" key="2">
    <source>
        <dbReference type="ARBA" id="ARBA00004811"/>
    </source>
</evidence>
<comment type="similarity">
    <text evidence="3 10">Belongs to the EPSP synthase family.</text>
</comment>
<feature type="binding site" evidence="10">
    <location>
        <position position="496"/>
    </location>
    <ligand>
        <name>phosphoenolpyruvate</name>
        <dbReference type="ChEBI" id="CHEBI:58702"/>
    </ligand>
</feature>
<keyword evidence="5 10" id="KW-0028">Amino-acid biosynthesis</keyword>
<dbReference type="EC" id="2.5.1.19" evidence="10"/>
<comment type="function">
    <text evidence="1 10">Catalyzes the transfer of the enolpyruvyl moiety of phosphoenolpyruvate (PEP) to the 5-hydroxyl of shikimate-3-phosphate (S3P) to produce enolpyruvyl shikimate-3-phosphate and inorganic phosphate.</text>
</comment>
<dbReference type="RefSeq" id="WP_036362384.1">
    <property type="nucleotide sequence ID" value="NZ_AOMT01000005.1"/>
</dbReference>
<dbReference type="Pfam" id="PF20463">
    <property type="entry name" value="PDH_C"/>
    <property type="match status" value="1"/>
</dbReference>
<reference evidence="13 14" key="1">
    <citation type="journal article" date="2014" name="Genome Announc.">
        <title>Draft Genome Sequence of Moraxella bovoculi Strain 237T (ATCC BAA-1259T) Isolated from a Calf with Infectious Bovine Keratoconjunctivitis.</title>
        <authorList>
            <person name="Calcutt M.J."/>
            <person name="Foecking M.F."/>
            <person name="Martin N.T."/>
            <person name="Mhlanga-Mutangadura T."/>
            <person name="Reilly T.J."/>
        </authorList>
    </citation>
    <scope>NUCLEOTIDE SEQUENCE [LARGE SCALE GENOMIC DNA]</scope>
    <source>
        <strain evidence="13 14">237</strain>
    </source>
</reference>
<dbReference type="InterPro" id="IPR006264">
    <property type="entry name" value="EPSP_synthase"/>
</dbReference>
<dbReference type="eggNOG" id="COG0128">
    <property type="taxonomic scope" value="Bacteria"/>
</dbReference>
<evidence type="ECO:0000256" key="5">
    <source>
        <dbReference type="ARBA" id="ARBA00022605"/>
    </source>
</evidence>
<keyword evidence="6 10" id="KW-0808">Transferase</keyword>
<feature type="binding site" evidence="10">
    <location>
        <position position="348"/>
    </location>
    <ligand>
        <name>3-phosphoshikimate</name>
        <dbReference type="ChEBI" id="CHEBI:145989"/>
    </ligand>
</feature>
<dbReference type="GO" id="GO:0008977">
    <property type="term" value="F:prephenate dehydrogenase (NAD+) activity"/>
    <property type="evidence" value="ECO:0007669"/>
    <property type="project" value="InterPro"/>
</dbReference>
<keyword evidence="7" id="KW-0560">Oxidoreductase</keyword>
<feature type="binding site" evidence="10">
    <location>
        <position position="348"/>
    </location>
    <ligand>
        <name>phosphoenolpyruvate</name>
        <dbReference type="ChEBI" id="CHEBI:58702"/>
    </ligand>
</feature>
<dbReference type="InterPro" id="IPR046826">
    <property type="entry name" value="PDH_N"/>
</dbReference>
<dbReference type="GO" id="GO:0006571">
    <property type="term" value="P:tyrosine biosynthetic process"/>
    <property type="evidence" value="ECO:0007669"/>
    <property type="project" value="InterPro"/>
</dbReference>
<dbReference type="Gene3D" id="3.40.50.720">
    <property type="entry name" value="NAD(P)-binding Rossmann-like Domain"/>
    <property type="match status" value="1"/>
</dbReference>
<evidence type="ECO:0000256" key="8">
    <source>
        <dbReference type="ARBA" id="ARBA00023141"/>
    </source>
</evidence>
<dbReference type="GO" id="GO:0005737">
    <property type="term" value="C:cytoplasm"/>
    <property type="evidence" value="ECO:0007669"/>
    <property type="project" value="UniProtKB-SubCell"/>
</dbReference>
<dbReference type="FunFam" id="3.65.10.10:FF:000005">
    <property type="entry name" value="3-phosphoshikimate 1-carboxyvinyltransferase"/>
    <property type="match status" value="1"/>
</dbReference>
<keyword evidence="4 10" id="KW-0963">Cytoplasm</keyword>
<dbReference type="AlphaFoldDB" id="A0A066UEK7"/>
<dbReference type="HAMAP" id="MF_00210">
    <property type="entry name" value="EPSP_synth"/>
    <property type="match status" value="1"/>
</dbReference>
<evidence type="ECO:0000256" key="9">
    <source>
        <dbReference type="ARBA" id="ARBA00044633"/>
    </source>
</evidence>
<name>A0A066UEK7_9GAMM</name>